<comment type="similarity">
    <text evidence="1">Belongs to the short-chain dehydrogenases/reductases (SDR) family.</text>
</comment>
<accession>A0A562IRK0</accession>
<dbReference type="InterPro" id="IPR002347">
    <property type="entry name" value="SDR_fam"/>
</dbReference>
<keyword evidence="4" id="KW-1185">Reference proteome</keyword>
<dbReference type="RefSeq" id="WP_153356306.1">
    <property type="nucleotide sequence ID" value="NZ_ML762478.1"/>
</dbReference>
<dbReference type="EMBL" id="VLKF01000001">
    <property type="protein sequence ID" value="TWH73343.1"/>
    <property type="molecule type" value="Genomic_DNA"/>
</dbReference>
<organism evidence="3 4">
    <name type="scientific">Modestobacter roseus</name>
    <dbReference type="NCBI Taxonomy" id="1181884"/>
    <lineage>
        <taxon>Bacteria</taxon>
        <taxon>Bacillati</taxon>
        <taxon>Actinomycetota</taxon>
        <taxon>Actinomycetes</taxon>
        <taxon>Geodermatophilales</taxon>
        <taxon>Geodermatophilaceae</taxon>
        <taxon>Modestobacter</taxon>
    </lineage>
</organism>
<dbReference type="AlphaFoldDB" id="A0A562IRK0"/>
<proteinExistence type="inferred from homology"/>
<name>A0A562IRK0_9ACTN</name>
<dbReference type="Pfam" id="PF13561">
    <property type="entry name" value="adh_short_C2"/>
    <property type="match status" value="1"/>
</dbReference>
<comment type="caution">
    <text evidence="3">The sequence shown here is derived from an EMBL/GenBank/DDBJ whole genome shotgun (WGS) entry which is preliminary data.</text>
</comment>
<reference evidence="3 4" key="1">
    <citation type="submission" date="2019-07" db="EMBL/GenBank/DDBJ databases">
        <title>R&amp;d 2014.</title>
        <authorList>
            <person name="Klenk H.-P."/>
        </authorList>
    </citation>
    <scope>NUCLEOTIDE SEQUENCE [LARGE SCALE GENOMIC DNA]</scope>
    <source>
        <strain evidence="3 4">DSM 45764</strain>
    </source>
</reference>
<evidence type="ECO:0000313" key="4">
    <source>
        <dbReference type="Proteomes" id="UP000321490"/>
    </source>
</evidence>
<evidence type="ECO:0000313" key="3">
    <source>
        <dbReference type="EMBL" id="TWH73343.1"/>
    </source>
</evidence>
<sequence length="247" mass="25255">MNEDLHGRTVLLAGATGGVGEGTTRSLLAHGARVVAIGRDEERLAGLADRLGDTGTGELVLHRTDVTAADSSAVTRELRAAFGTVDGAVISIGTPGGRTRGSVLDITDAHWAEMVEGNQTAGFRALRALVPLVAPDGAVVSLLGASAEIPFPGNPLMGATNAALRSLVQTLAVQLSGSGPRVYGLVLGVVRTRARQSVGIDDPRWLTGEQVGDAVGELLTAGAPGSDEPLHHLIDPVTGLTVRSSRS</sequence>
<dbReference type="GO" id="GO:0016491">
    <property type="term" value="F:oxidoreductase activity"/>
    <property type="evidence" value="ECO:0007669"/>
    <property type="project" value="UniProtKB-KW"/>
</dbReference>
<dbReference type="CDD" id="cd05233">
    <property type="entry name" value="SDR_c"/>
    <property type="match status" value="1"/>
</dbReference>
<dbReference type="PANTHER" id="PTHR43669:SF3">
    <property type="entry name" value="ALCOHOL DEHYDROGENASE, PUTATIVE (AFU_ORTHOLOGUE AFUA_3G03445)-RELATED"/>
    <property type="match status" value="1"/>
</dbReference>
<dbReference type="Gene3D" id="3.40.50.720">
    <property type="entry name" value="NAD(P)-binding Rossmann-like Domain"/>
    <property type="match status" value="1"/>
</dbReference>
<dbReference type="InterPro" id="IPR036291">
    <property type="entry name" value="NAD(P)-bd_dom_sf"/>
</dbReference>
<keyword evidence="2" id="KW-0560">Oxidoreductase</keyword>
<evidence type="ECO:0000256" key="1">
    <source>
        <dbReference type="ARBA" id="ARBA00006484"/>
    </source>
</evidence>
<dbReference type="Proteomes" id="UP000321490">
    <property type="component" value="Unassembled WGS sequence"/>
</dbReference>
<protein>
    <submittedName>
        <fullName evidence="3">Short-subunit dehydrogenase</fullName>
    </submittedName>
</protein>
<dbReference type="SUPFAM" id="SSF51735">
    <property type="entry name" value="NAD(P)-binding Rossmann-fold domains"/>
    <property type="match status" value="1"/>
</dbReference>
<dbReference type="PANTHER" id="PTHR43669">
    <property type="entry name" value="5-KETO-D-GLUCONATE 5-REDUCTASE"/>
    <property type="match status" value="1"/>
</dbReference>
<evidence type="ECO:0000256" key="2">
    <source>
        <dbReference type="ARBA" id="ARBA00023002"/>
    </source>
</evidence>
<gene>
    <name evidence="3" type="ORF">JD78_01866</name>
</gene>
<dbReference type="OrthoDB" id="7513678at2"/>